<dbReference type="RefSeq" id="WP_162668738.1">
    <property type="nucleotide sequence ID" value="NZ_LR593886.1"/>
</dbReference>
<dbReference type="AlphaFoldDB" id="A0A6P2D407"/>
<gene>
    <name evidence="1" type="ORF">SOIL9_35840</name>
</gene>
<dbReference type="EMBL" id="LR593886">
    <property type="protein sequence ID" value="VTR94130.1"/>
    <property type="molecule type" value="Genomic_DNA"/>
</dbReference>
<evidence type="ECO:0000313" key="2">
    <source>
        <dbReference type="Proteomes" id="UP000464178"/>
    </source>
</evidence>
<organism evidence="1 2">
    <name type="scientific">Gemmata massiliana</name>
    <dbReference type="NCBI Taxonomy" id="1210884"/>
    <lineage>
        <taxon>Bacteria</taxon>
        <taxon>Pseudomonadati</taxon>
        <taxon>Planctomycetota</taxon>
        <taxon>Planctomycetia</taxon>
        <taxon>Gemmatales</taxon>
        <taxon>Gemmataceae</taxon>
        <taxon>Gemmata</taxon>
    </lineage>
</organism>
<evidence type="ECO:0000313" key="1">
    <source>
        <dbReference type="EMBL" id="VTR94130.1"/>
    </source>
</evidence>
<keyword evidence="2" id="KW-1185">Reference proteome</keyword>
<protein>
    <submittedName>
        <fullName evidence="1">Uncharacterized protein</fullName>
    </submittedName>
</protein>
<reference evidence="1 2" key="1">
    <citation type="submission" date="2019-05" db="EMBL/GenBank/DDBJ databases">
        <authorList>
            <consortium name="Science for Life Laboratories"/>
        </authorList>
    </citation>
    <scope>NUCLEOTIDE SEQUENCE [LARGE SCALE GENOMIC DNA]</scope>
    <source>
        <strain evidence="1">Soil9</strain>
    </source>
</reference>
<dbReference type="KEGG" id="gms:SOIL9_35840"/>
<accession>A0A6P2D407</accession>
<sequence length="73" mass="8490">MSRFSKLRELVTRARSLEAEARRMASNSPERVERLIAAEEHRAQAEWLADRIDDDEYNARLVECLDARAFPVT</sequence>
<proteinExistence type="predicted"/>
<dbReference type="Proteomes" id="UP000464178">
    <property type="component" value="Chromosome"/>
</dbReference>
<name>A0A6P2D407_9BACT</name>